<reference evidence="2 3" key="1">
    <citation type="submission" date="2013-05" db="EMBL/GenBank/DDBJ databases">
        <title>Complete genome sequence of Bacillus thuringiensis YBT-1518, a typical strain with high toxicity to nematode.</title>
        <authorList>
            <person name="Wang P."/>
            <person name="Zhang C."/>
            <person name="Guo M."/>
            <person name="Guo S."/>
            <person name="Zhu Y."/>
            <person name="Zheng J."/>
            <person name="Zhu L."/>
            <person name="Ruan L."/>
            <person name="Peng D."/>
            <person name="Sun M."/>
        </authorList>
    </citation>
    <scope>NUCLEOTIDE SEQUENCE [LARGE SCALE GENOMIC DNA]</scope>
    <source>
        <strain evidence="2 3">YBT-1518</strain>
        <plasmid evidence="1 3">pBMB0232</plasmid>
        <plasmid evidence="2 3">pBMB0233</plasmid>
    </source>
</reference>
<keyword evidence="2" id="KW-0614">Plasmid</keyword>
<protein>
    <submittedName>
        <fullName evidence="2">N-acetylmuramoyl-L-alanine amidase</fullName>
    </submittedName>
</protein>
<dbReference type="Proteomes" id="UP000018566">
    <property type="component" value="Plasmid pBMB0232"/>
</dbReference>
<dbReference type="KEGG" id="bthu:YBT1518_31685"/>
<organism evidence="2 3">
    <name type="scientific">Bacillus thuringiensis YBT-1518</name>
    <dbReference type="NCBI Taxonomy" id="529122"/>
    <lineage>
        <taxon>Bacteria</taxon>
        <taxon>Bacillati</taxon>
        <taxon>Bacillota</taxon>
        <taxon>Bacilli</taxon>
        <taxon>Bacillales</taxon>
        <taxon>Bacillaceae</taxon>
        <taxon>Bacillus</taxon>
        <taxon>Bacillus cereus group</taxon>
    </lineage>
</organism>
<geneLocation type="plasmid" evidence="1 3">
    <name>pBMB0232</name>
</geneLocation>
<name>A0A9W3PJQ1_BACTU</name>
<evidence type="ECO:0000313" key="3">
    <source>
        <dbReference type="Proteomes" id="UP000018566"/>
    </source>
</evidence>
<geneLocation type="plasmid" evidence="2 3">
    <name>pBMB0233</name>
</geneLocation>
<gene>
    <name evidence="2" type="ORF">YBT1518_31685</name>
    <name evidence="1" type="ORF">YBT1518_33217</name>
</gene>
<dbReference type="EMBL" id="CP005939">
    <property type="protein sequence ID" value="AHA75663.1"/>
    <property type="molecule type" value="Genomic_DNA"/>
</dbReference>
<dbReference type="AlphaFoldDB" id="A0A9W3PJQ1"/>
<evidence type="ECO:0000313" key="1">
    <source>
        <dbReference type="EMBL" id="AHA75663.1"/>
    </source>
</evidence>
<accession>A0A9W3PJQ1</accession>
<sequence>MDRQTKDAVVTKLKALGQVYDHTDEVGSTQA</sequence>
<dbReference type="Proteomes" id="UP000018566">
    <property type="component" value="Plasmid pBMB0233"/>
</dbReference>
<proteinExistence type="predicted"/>
<dbReference type="KEGG" id="bthu:YBT1518_33217"/>
<dbReference type="EMBL" id="CP005940">
    <property type="protein sequence ID" value="AHA75810.1"/>
    <property type="molecule type" value="Genomic_DNA"/>
</dbReference>
<evidence type="ECO:0000313" key="2">
    <source>
        <dbReference type="EMBL" id="AHA75810.1"/>
    </source>
</evidence>